<reference evidence="2 3" key="1">
    <citation type="journal article" date="2018" name="IMA Fungus">
        <title>IMA Genome-F 9: Draft genome sequence of Annulohypoxylon stygium, Aspergillus mulundensis, Berkeleyomyces basicola (syn. Thielaviopsis basicola), Ceratocystis smalleyi, two Cercospora beticola strains, Coleophoma cylindrospora, Fusarium fracticaudum, Phialophora cf. hyalina, and Morchella septimelata.</title>
        <authorList>
            <person name="Wingfield B.D."/>
            <person name="Bills G.F."/>
            <person name="Dong Y."/>
            <person name="Huang W."/>
            <person name="Nel W.J."/>
            <person name="Swalarsk-Parry B.S."/>
            <person name="Vaghefi N."/>
            <person name="Wilken P.M."/>
            <person name="An Z."/>
            <person name="de Beer Z.W."/>
            <person name="De Vos L."/>
            <person name="Chen L."/>
            <person name="Duong T.A."/>
            <person name="Gao Y."/>
            <person name="Hammerbacher A."/>
            <person name="Kikkert J.R."/>
            <person name="Li Y."/>
            <person name="Li H."/>
            <person name="Li K."/>
            <person name="Li Q."/>
            <person name="Liu X."/>
            <person name="Ma X."/>
            <person name="Naidoo K."/>
            <person name="Pethybridge S.J."/>
            <person name="Sun J."/>
            <person name="Steenkamp E.T."/>
            <person name="van der Nest M.A."/>
            <person name="van Wyk S."/>
            <person name="Wingfield M.J."/>
            <person name="Xiong C."/>
            <person name="Yue Q."/>
            <person name="Zhang X."/>
        </authorList>
    </citation>
    <scope>NUCLEOTIDE SEQUENCE [LARGE SCALE GENOMIC DNA]</scope>
    <source>
        <strain evidence="2 3">BP 5553</strain>
    </source>
</reference>
<dbReference type="RefSeq" id="XP_031871145.1">
    <property type="nucleotide sequence ID" value="XM_032011452.1"/>
</dbReference>
<keyword evidence="3" id="KW-1185">Reference proteome</keyword>
<feature type="compositionally biased region" description="Basic and acidic residues" evidence="1">
    <location>
        <begin position="453"/>
        <end position="488"/>
    </location>
</feature>
<sequence>MADAEIPVEAPKAEAPKVDAEKPADAPKAGASETATEKPASTPKVEAPKADDEKAAEAPKADAPKAVAPKADAPKEDAPKEDAPKEAAPKEDAPKEDAPKEDAPKEDAPKEDAPKDAPKADAEKPVDTPKAETEPTPPATSVTEAIAEHVIVEAGTAVVKEITKKSDEDLKTIGKGLHDEFHEETKDGLPSLSDIGGAIVNGVETVIEEVIEGAEVVVNDIKAHPELIAEGALVLGIGIASLVQPELIVGSVAMVGKMAADHAKQTASKIAVEASSHVVEELRKDITEGTSNDAAVVEATTTQTDVTTAQTTVDGTTGDVVAKESKLSSQETKIVITGGNVAVSSDTSETAPETSPDAKDSKSAESPKVENEKPGNSTEDDSTAEAKSETASNEPSKKGLGADDSKSGSSVIVMGGDKSVSVKISEDGTITIGTEASSKTEIVKTVTASGSKSDSETTKEEAPEKEVVKDPEDTIKDSEQKAEIEKVAEVVPGEAPQHNAETENEKNREVNLEEEPTKTSPTEAATLESEKVPEETTETAETQNIPEVDSLTKDGQELVVPQVIATKLEKHVEQTAKPADSKSAEPSVGKDTVENVVVQNDSHIHKSLDEIHQKLNALISPVAKVNSEAKDPEVVAPSHAHTHESLAQIHQKLNDLAASDSKAKEVVPSPPDADSQKTTQDALDKIHLKLDTLVESHSKVKEDLATSNRDVEQEVRQEDLEKIHTKLDALIVYHQEVKESAAATVPGQAITQEDIQNIHLKLDTMQEALAIKPTPTSEDKSNDVHQKMDIIHQAILANTKSADALVASREVAEASPAPASTEIDNLHKKFDTMQAAINKLTAALSQKLETDAATTELPGVSNIQGESGPPEEAKAVSEVGNPISEASENAPEVPASDPVATNNEGLNETPTAVATTNEETDSTTTTSAPEASTTETSADATSNSDNKTDDASTNTKAAETKPVTKHVKRSSFFGGIFG</sequence>
<feature type="compositionally biased region" description="Polar residues" evidence="1">
    <location>
        <begin position="431"/>
        <end position="452"/>
    </location>
</feature>
<feature type="compositionally biased region" description="Basic and acidic residues" evidence="1">
    <location>
        <begin position="500"/>
        <end position="517"/>
    </location>
</feature>
<evidence type="ECO:0000313" key="3">
    <source>
        <dbReference type="Proteomes" id="UP000254866"/>
    </source>
</evidence>
<feature type="region of interest" description="Disordered" evidence="1">
    <location>
        <begin position="855"/>
        <end position="978"/>
    </location>
</feature>
<comment type="caution">
    <text evidence="2">The sequence shown here is derived from an EMBL/GenBank/DDBJ whole genome shotgun (WGS) entry which is preliminary data.</text>
</comment>
<feature type="region of interest" description="Disordered" evidence="1">
    <location>
        <begin position="340"/>
        <end position="556"/>
    </location>
</feature>
<feature type="compositionally biased region" description="Polar residues" evidence="1">
    <location>
        <begin position="342"/>
        <end position="353"/>
    </location>
</feature>
<feature type="compositionally biased region" description="Low complexity" evidence="1">
    <location>
        <begin position="914"/>
        <end position="944"/>
    </location>
</feature>
<protein>
    <submittedName>
        <fullName evidence="2">Uncharacterized protein</fullName>
    </submittedName>
</protein>
<dbReference type="Proteomes" id="UP000254866">
    <property type="component" value="Unassembled WGS sequence"/>
</dbReference>
<organism evidence="2 3">
    <name type="scientific">Venustampulla echinocandica</name>
    <dbReference type="NCBI Taxonomy" id="2656787"/>
    <lineage>
        <taxon>Eukaryota</taxon>
        <taxon>Fungi</taxon>
        <taxon>Dikarya</taxon>
        <taxon>Ascomycota</taxon>
        <taxon>Pezizomycotina</taxon>
        <taxon>Leotiomycetes</taxon>
        <taxon>Helotiales</taxon>
        <taxon>Pleuroascaceae</taxon>
        <taxon>Venustampulla</taxon>
    </lineage>
</organism>
<feature type="compositionally biased region" description="Basic and acidic residues" evidence="1">
    <location>
        <begin position="395"/>
        <end position="406"/>
    </location>
</feature>
<feature type="compositionally biased region" description="Polar residues" evidence="1">
    <location>
        <begin position="899"/>
        <end position="913"/>
    </location>
</feature>
<gene>
    <name evidence="2" type="ORF">BP5553_02829</name>
</gene>
<dbReference type="GeneID" id="43595678"/>
<evidence type="ECO:0000256" key="1">
    <source>
        <dbReference type="SAM" id="MobiDB-lite"/>
    </source>
</evidence>
<accession>A0A370TSH7</accession>
<feature type="compositionally biased region" description="Basic and acidic residues" evidence="1">
    <location>
        <begin position="356"/>
        <end position="373"/>
    </location>
</feature>
<feature type="region of interest" description="Disordered" evidence="1">
    <location>
        <begin position="571"/>
        <end position="590"/>
    </location>
</feature>
<evidence type="ECO:0000313" key="2">
    <source>
        <dbReference type="EMBL" id="RDL38489.1"/>
    </source>
</evidence>
<name>A0A370TSH7_9HELO</name>
<feature type="compositionally biased region" description="Basic and acidic residues" evidence="1">
    <location>
        <begin position="571"/>
        <end position="583"/>
    </location>
</feature>
<dbReference type="AlphaFoldDB" id="A0A370TSH7"/>
<feature type="compositionally biased region" description="Basic and acidic residues" evidence="1">
    <location>
        <begin position="11"/>
        <end position="25"/>
    </location>
</feature>
<dbReference type="EMBL" id="NPIC01000002">
    <property type="protein sequence ID" value="RDL38489.1"/>
    <property type="molecule type" value="Genomic_DNA"/>
</dbReference>
<feature type="compositionally biased region" description="Basic and acidic residues" evidence="1">
    <location>
        <begin position="46"/>
        <end position="63"/>
    </location>
</feature>
<dbReference type="OrthoDB" id="3565348at2759"/>
<feature type="region of interest" description="Disordered" evidence="1">
    <location>
        <begin position="657"/>
        <end position="679"/>
    </location>
</feature>
<feature type="region of interest" description="Disordered" evidence="1">
    <location>
        <begin position="1"/>
        <end position="142"/>
    </location>
</feature>
<proteinExistence type="predicted"/>
<feature type="compositionally biased region" description="Basic and acidic residues" evidence="1">
    <location>
        <begin position="72"/>
        <end position="133"/>
    </location>
</feature>